<dbReference type="GO" id="GO:0010508">
    <property type="term" value="P:positive regulation of autophagy"/>
    <property type="evidence" value="ECO:0007669"/>
    <property type="project" value="TreeGrafter"/>
</dbReference>
<organism evidence="2 3">
    <name type="scientific">Exaiptasia diaphana</name>
    <name type="common">Tropical sea anemone</name>
    <name type="synonym">Aiptasia pulchella</name>
    <dbReference type="NCBI Taxonomy" id="2652724"/>
    <lineage>
        <taxon>Eukaryota</taxon>
        <taxon>Metazoa</taxon>
        <taxon>Cnidaria</taxon>
        <taxon>Anthozoa</taxon>
        <taxon>Hexacorallia</taxon>
        <taxon>Actiniaria</taxon>
        <taxon>Aiptasiidae</taxon>
        <taxon>Exaiptasia</taxon>
    </lineage>
</organism>
<dbReference type="GO" id="GO:0034198">
    <property type="term" value="P:cellular response to amino acid starvation"/>
    <property type="evidence" value="ECO:0007669"/>
    <property type="project" value="TreeGrafter"/>
</dbReference>
<evidence type="ECO:0000313" key="2">
    <source>
        <dbReference type="EnsemblMetazoa" id="XP_020905887.2"/>
    </source>
</evidence>
<sequence>MMFEDIQQKFQEDWFEVIFDSKPTVPSFLSSTEEILQYYENYPNVRHVPFAKRTRARSTSSQIPSKQDIAIGPAYKTVHINCDLQRKSNRNEYAIIRYNGNYCISHAFEFEVHWIEATGSIVHDLVKLL</sequence>
<dbReference type="RefSeq" id="XP_020905887.2">
    <property type="nucleotide sequence ID" value="XM_021050228.2"/>
</dbReference>
<dbReference type="Proteomes" id="UP000887567">
    <property type="component" value="Unplaced"/>
</dbReference>
<dbReference type="PANTHER" id="PTHR13179:SF8">
    <property type="entry name" value="GATOR COMPLEX PROTEIN DEPDC5"/>
    <property type="match status" value="1"/>
</dbReference>
<dbReference type="GeneID" id="110244068"/>
<proteinExistence type="predicted"/>
<protein>
    <recommendedName>
        <fullName evidence="1">DEPDC5 C-terminal domain-containing protein</fullName>
    </recommendedName>
</protein>
<dbReference type="GO" id="GO:1904262">
    <property type="term" value="P:negative regulation of TORC1 signaling"/>
    <property type="evidence" value="ECO:0007669"/>
    <property type="project" value="TreeGrafter"/>
</dbReference>
<accession>A0A913XKL5</accession>
<name>A0A913XKL5_EXADI</name>
<dbReference type="OrthoDB" id="39497at2759"/>
<dbReference type="InterPro" id="IPR045838">
    <property type="entry name" value="DEPDC5_CTD"/>
</dbReference>
<dbReference type="AlphaFoldDB" id="A0A913XKL5"/>
<dbReference type="GO" id="GO:1990130">
    <property type="term" value="C:GATOR1 complex"/>
    <property type="evidence" value="ECO:0007669"/>
    <property type="project" value="TreeGrafter"/>
</dbReference>
<evidence type="ECO:0000313" key="3">
    <source>
        <dbReference type="Proteomes" id="UP000887567"/>
    </source>
</evidence>
<dbReference type="GO" id="GO:0005765">
    <property type="term" value="C:lysosomal membrane"/>
    <property type="evidence" value="ECO:0007669"/>
    <property type="project" value="TreeGrafter"/>
</dbReference>
<reference evidence="2" key="1">
    <citation type="submission" date="2022-11" db="UniProtKB">
        <authorList>
            <consortium name="EnsemblMetazoa"/>
        </authorList>
    </citation>
    <scope>IDENTIFICATION</scope>
</reference>
<evidence type="ECO:0000259" key="1">
    <source>
        <dbReference type="Pfam" id="PF19418"/>
    </source>
</evidence>
<dbReference type="KEGG" id="epa:110244068"/>
<dbReference type="Pfam" id="PF19418">
    <property type="entry name" value="DEPDC5_CTD"/>
    <property type="match status" value="1"/>
</dbReference>
<dbReference type="PANTHER" id="PTHR13179">
    <property type="entry name" value="DEP DOMAIN CONTAINING PROTEIN 5"/>
    <property type="match status" value="1"/>
</dbReference>
<keyword evidence="3" id="KW-1185">Reference proteome</keyword>
<dbReference type="InterPro" id="IPR027244">
    <property type="entry name" value="IML1"/>
</dbReference>
<dbReference type="GO" id="GO:0005096">
    <property type="term" value="F:GTPase activator activity"/>
    <property type="evidence" value="ECO:0007669"/>
    <property type="project" value="InterPro"/>
</dbReference>
<feature type="domain" description="DEPDC5 C-terminal" evidence="1">
    <location>
        <begin position="4"/>
        <end position="127"/>
    </location>
</feature>
<dbReference type="EnsemblMetazoa" id="XM_021050228.2">
    <property type="protein sequence ID" value="XP_020905887.2"/>
    <property type="gene ID" value="LOC110244068"/>
</dbReference>